<name>A0A2Z4PR43_9GAMM</name>
<evidence type="ECO:0000313" key="1">
    <source>
        <dbReference type="EMBL" id="AWX99533.1"/>
    </source>
</evidence>
<reference evidence="1 2" key="1">
    <citation type="submission" date="2016-06" db="EMBL/GenBank/DDBJ databases">
        <title>The sequenced genome of the ice-adhering bacterium Marinomonas primoryensis, from Antarctica.</title>
        <authorList>
            <person name="Graham L."/>
            <person name="Vance T.D.R."/>
            <person name="Davies P.L."/>
        </authorList>
    </citation>
    <scope>NUCLEOTIDE SEQUENCE [LARGE SCALE GENOMIC DNA]</scope>
    <source>
        <strain evidence="1 2">AceL</strain>
    </source>
</reference>
<organism evidence="1 2">
    <name type="scientific">Marinomonas primoryensis</name>
    <dbReference type="NCBI Taxonomy" id="178399"/>
    <lineage>
        <taxon>Bacteria</taxon>
        <taxon>Pseudomonadati</taxon>
        <taxon>Pseudomonadota</taxon>
        <taxon>Gammaproteobacteria</taxon>
        <taxon>Oceanospirillales</taxon>
        <taxon>Oceanospirillaceae</taxon>
        <taxon>Marinomonas</taxon>
    </lineage>
</organism>
<gene>
    <name evidence="1" type="ORF">A8139_05640</name>
</gene>
<proteinExistence type="predicted"/>
<dbReference type="RefSeq" id="WP_112136353.1">
    <property type="nucleotide sequence ID" value="NZ_CP016181.1"/>
</dbReference>
<dbReference type="Proteomes" id="UP000249898">
    <property type="component" value="Chromosome"/>
</dbReference>
<protein>
    <submittedName>
        <fullName evidence="1">Uncharacterized protein</fullName>
    </submittedName>
</protein>
<dbReference type="EMBL" id="CP016181">
    <property type="protein sequence ID" value="AWX99533.1"/>
    <property type="molecule type" value="Genomic_DNA"/>
</dbReference>
<dbReference type="AlphaFoldDB" id="A0A2Z4PR43"/>
<evidence type="ECO:0000313" key="2">
    <source>
        <dbReference type="Proteomes" id="UP000249898"/>
    </source>
</evidence>
<sequence length="65" mass="7823">MTLKTTISCDGNGCCNEFDVDDPHHFSIERELEDWKQDPDNHEFHYCPTCWIKIEKEMEEEHNHD</sequence>
<dbReference type="OrthoDB" id="6109689at2"/>
<accession>A0A2Z4PR43</accession>